<sequence>MDGRKKVLGEERRALLLKLLKNSPTPLTGSELAAEANVSRQVVVGDMTLLKARKEPIIATSQGYLYMKNDSPEPVFEKIIACSHPSNRTEEELNLLVDYGVTVKDVKIVHPVYGDLTASVQVSNRSEVKQFIERIKKTKAAYLLELTNGIHLHTISAASEKALQEAEEALRKANFLVAGN</sequence>
<dbReference type="PANTHER" id="PTHR40068">
    <property type="entry name" value="TRANSCRIPTION REPRESSOR NIAR-RELATED"/>
    <property type="match status" value="1"/>
</dbReference>
<feature type="domain" description="Helix-turn-helix type 11" evidence="3">
    <location>
        <begin position="12"/>
        <end position="64"/>
    </location>
</feature>
<feature type="domain" description="3H" evidence="2">
    <location>
        <begin position="80"/>
        <end position="176"/>
    </location>
</feature>
<dbReference type="SUPFAM" id="SSF75500">
    <property type="entry name" value="Putative transcriptional regulator TM1602, C-terminal domain"/>
    <property type="match status" value="1"/>
</dbReference>
<dbReference type="SUPFAM" id="SSF46785">
    <property type="entry name" value="Winged helix' DNA-binding domain"/>
    <property type="match status" value="1"/>
</dbReference>
<dbReference type="InterPro" id="IPR036390">
    <property type="entry name" value="WH_DNA-bd_sf"/>
</dbReference>
<evidence type="ECO:0000313" key="4">
    <source>
        <dbReference type="EMBL" id="MBB6445889.1"/>
    </source>
</evidence>
<dbReference type="Gene3D" id="1.10.10.10">
    <property type="entry name" value="Winged helix-like DNA-binding domain superfamily/Winged helix DNA-binding domain"/>
    <property type="match status" value="1"/>
</dbReference>
<dbReference type="RefSeq" id="WP_184526354.1">
    <property type="nucleotide sequence ID" value="NZ_JACHGK010000008.1"/>
</dbReference>
<protein>
    <recommendedName>
        <fullName evidence="6">Transcription repressor NadR</fullName>
    </recommendedName>
</protein>
<keyword evidence="1" id="KW-0479">Metal-binding</keyword>
<organism evidence="4 5">
    <name type="scientific">Bacillus benzoevorans</name>
    <dbReference type="NCBI Taxonomy" id="1456"/>
    <lineage>
        <taxon>Bacteria</taxon>
        <taxon>Bacillati</taxon>
        <taxon>Bacillota</taxon>
        <taxon>Bacilli</taxon>
        <taxon>Bacillales</taxon>
        <taxon>Bacillaceae</taxon>
        <taxon>Bacillus</taxon>
    </lineage>
</organism>
<dbReference type="InterPro" id="IPR004173">
    <property type="entry name" value="3H_domain"/>
</dbReference>
<evidence type="ECO:0000313" key="5">
    <source>
        <dbReference type="Proteomes" id="UP000531594"/>
    </source>
</evidence>
<evidence type="ECO:0000259" key="2">
    <source>
        <dbReference type="Pfam" id="PF02829"/>
    </source>
</evidence>
<reference evidence="4 5" key="1">
    <citation type="submission" date="2020-08" db="EMBL/GenBank/DDBJ databases">
        <title>Genomic Encyclopedia of Type Strains, Phase IV (KMG-IV): sequencing the most valuable type-strain genomes for metagenomic binning, comparative biology and taxonomic classification.</title>
        <authorList>
            <person name="Goeker M."/>
        </authorList>
    </citation>
    <scope>NUCLEOTIDE SEQUENCE [LARGE SCALE GENOMIC DNA]</scope>
    <source>
        <strain evidence="4 5">DSM 5391</strain>
    </source>
</reference>
<dbReference type="GO" id="GO:0046872">
    <property type="term" value="F:metal ion binding"/>
    <property type="evidence" value="ECO:0007669"/>
    <property type="project" value="UniProtKB-KW"/>
</dbReference>
<dbReference type="PIRSF" id="PIRSF037847">
    <property type="entry name" value="NiaR"/>
    <property type="match status" value="1"/>
</dbReference>
<keyword evidence="1" id="KW-0533">Nickel</keyword>
<dbReference type="InterPro" id="IPR013196">
    <property type="entry name" value="HTH_11"/>
</dbReference>
<dbReference type="PANTHER" id="PTHR40068:SF1">
    <property type="entry name" value="TRANSCRIPTION REPRESSOR NIAR-RELATED"/>
    <property type="match status" value="1"/>
</dbReference>
<proteinExistence type="predicted"/>
<dbReference type="Pfam" id="PF08279">
    <property type="entry name" value="HTH_11"/>
    <property type="match status" value="1"/>
</dbReference>
<comment type="caution">
    <text evidence="4">The sequence shown here is derived from an EMBL/GenBank/DDBJ whole genome shotgun (WGS) entry which is preliminary data.</text>
</comment>
<dbReference type="InterPro" id="IPR035922">
    <property type="entry name" value="3H_dom_sf"/>
</dbReference>
<feature type="binding site" evidence="1">
    <location>
        <position position="84"/>
    </location>
    <ligand>
        <name>Ni(2+)</name>
        <dbReference type="ChEBI" id="CHEBI:49786"/>
    </ligand>
</feature>
<dbReference type="InterPro" id="IPR026043">
    <property type="entry name" value="NadR"/>
</dbReference>
<evidence type="ECO:0000259" key="3">
    <source>
        <dbReference type="Pfam" id="PF08279"/>
    </source>
</evidence>
<dbReference type="AlphaFoldDB" id="A0A7X0LWZ9"/>
<feature type="binding site" evidence="1">
    <location>
        <position position="153"/>
    </location>
    <ligand>
        <name>Ni(2+)</name>
        <dbReference type="ChEBI" id="CHEBI:49786"/>
    </ligand>
</feature>
<dbReference type="Proteomes" id="UP000531594">
    <property type="component" value="Unassembled WGS sequence"/>
</dbReference>
<dbReference type="Gene3D" id="3.30.1340.20">
    <property type="entry name" value="3H domain"/>
    <property type="match status" value="1"/>
</dbReference>
<accession>A0A7X0LWZ9</accession>
<evidence type="ECO:0008006" key="6">
    <source>
        <dbReference type="Google" id="ProtNLM"/>
    </source>
</evidence>
<dbReference type="Pfam" id="PF02829">
    <property type="entry name" value="3H"/>
    <property type="match status" value="1"/>
</dbReference>
<gene>
    <name evidence="4" type="ORF">HNR53_002538</name>
</gene>
<name>A0A7X0LWZ9_9BACI</name>
<evidence type="ECO:0000256" key="1">
    <source>
        <dbReference type="PIRSR" id="PIRSR037847-1"/>
    </source>
</evidence>
<feature type="binding site" evidence="1">
    <location>
        <position position="92"/>
    </location>
    <ligand>
        <name>Ni(2+)</name>
        <dbReference type="ChEBI" id="CHEBI:49786"/>
    </ligand>
</feature>
<keyword evidence="5" id="KW-1185">Reference proteome</keyword>
<dbReference type="EMBL" id="JACHGK010000008">
    <property type="protein sequence ID" value="MBB6445889.1"/>
    <property type="molecule type" value="Genomic_DNA"/>
</dbReference>
<dbReference type="InterPro" id="IPR036388">
    <property type="entry name" value="WH-like_DNA-bd_sf"/>
</dbReference>
<feature type="binding site" evidence="1">
    <location>
        <position position="151"/>
    </location>
    <ligand>
        <name>Ni(2+)</name>
        <dbReference type="ChEBI" id="CHEBI:49786"/>
    </ligand>
</feature>